<dbReference type="Gene3D" id="3.40.630.30">
    <property type="match status" value="1"/>
</dbReference>
<feature type="domain" description="N-acetyltransferase" evidence="1">
    <location>
        <begin position="11"/>
        <end position="167"/>
    </location>
</feature>
<dbReference type="HOGENOM" id="CLU_013985_18_7_11"/>
<reference evidence="2 3" key="1">
    <citation type="journal article" date="2015" name="Genome Announc.">
        <title>Complete Genome Sequencing of Protease-Producing Novel Arthrobacter sp. Strain IHBB 11108 Using PacBio Single-Molecule Real-Time Sequencing Technology.</title>
        <authorList>
            <person name="Kiran S."/>
            <person name="Swarnkar M.K."/>
            <person name="Pal M."/>
            <person name="Thakur R."/>
            <person name="Tewari R."/>
            <person name="Singh A.K."/>
            <person name="Gulati A."/>
        </authorList>
    </citation>
    <scope>NUCLEOTIDE SEQUENCE [LARGE SCALE GENOMIC DNA]</scope>
    <source>
        <strain evidence="2 3">IHBB 11108</strain>
    </source>
</reference>
<dbReference type="InterPro" id="IPR000182">
    <property type="entry name" value="GNAT_dom"/>
</dbReference>
<dbReference type="Pfam" id="PF00583">
    <property type="entry name" value="Acetyltransf_1"/>
    <property type="match status" value="1"/>
</dbReference>
<dbReference type="Proteomes" id="UP000061839">
    <property type="component" value="Chromosome"/>
</dbReference>
<dbReference type="PATRIC" id="fig|1618207.4.peg.2562"/>
<dbReference type="AlphaFoldDB" id="A0A0D4C1C3"/>
<protein>
    <recommendedName>
        <fullName evidence="1">N-acetyltransferase domain-containing protein</fullName>
    </recommendedName>
</protein>
<dbReference type="STRING" id="1618207.UM93_12635"/>
<dbReference type="KEGG" id="ari:UM93_12635"/>
<dbReference type="GO" id="GO:0016747">
    <property type="term" value="F:acyltransferase activity, transferring groups other than amino-acyl groups"/>
    <property type="evidence" value="ECO:0007669"/>
    <property type="project" value="InterPro"/>
</dbReference>
<evidence type="ECO:0000313" key="2">
    <source>
        <dbReference type="EMBL" id="AJT42141.1"/>
    </source>
</evidence>
<dbReference type="PROSITE" id="PS51186">
    <property type="entry name" value="GNAT"/>
    <property type="match status" value="1"/>
</dbReference>
<name>A0A0D4C1C3_9MICC</name>
<sequence>MLVTGSTVSSVKLRFGGDADVESCLMLWRSAVLLRDGAEADQLGLEAQLLRSREQFERVDRILLLATDDRGLAGFVLGFPDPGQGGSHLVLIATDPRSQGQGVAGSLLAEFAKLRQSRGDHWLDLRVLVNNFAAQRLYERLGWLAVGEPEPHEVTGKLFQWYKLALS</sequence>
<keyword evidence="3" id="KW-1185">Reference proteome</keyword>
<proteinExistence type="predicted"/>
<dbReference type="CDD" id="cd04301">
    <property type="entry name" value="NAT_SF"/>
    <property type="match status" value="1"/>
</dbReference>
<organism evidence="2 3">
    <name type="scientific">Psychromicrobium lacuslunae</name>
    <dbReference type="NCBI Taxonomy" id="1618207"/>
    <lineage>
        <taxon>Bacteria</taxon>
        <taxon>Bacillati</taxon>
        <taxon>Actinomycetota</taxon>
        <taxon>Actinomycetes</taxon>
        <taxon>Micrococcales</taxon>
        <taxon>Micrococcaceae</taxon>
        <taxon>Psychromicrobium</taxon>
    </lineage>
</organism>
<dbReference type="EMBL" id="CP011005">
    <property type="protein sequence ID" value="AJT42141.1"/>
    <property type="molecule type" value="Genomic_DNA"/>
</dbReference>
<evidence type="ECO:0000313" key="3">
    <source>
        <dbReference type="Proteomes" id="UP000061839"/>
    </source>
</evidence>
<evidence type="ECO:0000259" key="1">
    <source>
        <dbReference type="PROSITE" id="PS51186"/>
    </source>
</evidence>
<accession>A0A0D4C1C3</accession>
<gene>
    <name evidence="2" type="ORF">UM93_12635</name>
</gene>
<dbReference type="InterPro" id="IPR016181">
    <property type="entry name" value="Acyl_CoA_acyltransferase"/>
</dbReference>
<dbReference type="SUPFAM" id="SSF55729">
    <property type="entry name" value="Acyl-CoA N-acyltransferases (Nat)"/>
    <property type="match status" value="1"/>
</dbReference>